<accession>A0ABD6EZZ7</accession>
<dbReference type="EMBL" id="JBGFUD010010596">
    <property type="protein sequence ID" value="MFH4982954.1"/>
    <property type="molecule type" value="Genomic_DNA"/>
</dbReference>
<gene>
    <name evidence="1" type="ORF">AB6A40_009663</name>
</gene>
<proteinExistence type="predicted"/>
<name>A0ABD6EZZ7_9BILA</name>
<evidence type="ECO:0000313" key="2">
    <source>
        <dbReference type="Proteomes" id="UP001608902"/>
    </source>
</evidence>
<dbReference type="AlphaFoldDB" id="A0ABD6EZZ7"/>
<comment type="caution">
    <text evidence="1">The sequence shown here is derived from an EMBL/GenBank/DDBJ whole genome shotgun (WGS) entry which is preliminary data.</text>
</comment>
<dbReference type="PANTHER" id="PTHR19446">
    <property type="entry name" value="REVERSE TRANSCRIPTASES"/>
    <property type="match status" value="1"/>
</dbReference>
<reference evidence="1 2" key="1">
    <citation type="submission" date="2024-08" db="EMBL/GenBank/DDBJ databases">
        <title>Gnathostoma spinigerum genome.</title>
        <authorList>
            <person name="Gonzalez-Bertolin B."/>
            <person name="Monzon S."/>
            <person name="Zaballos A."/>
            <person name="Jimenez P."/>
            <person name="Dekumyoy P."/>
            <person name="Varona S."/>
            <person name="Cuesta I."/>
            <person name="Sumanam S."/>
            <person name="Adisakwattana P."/>
            <person name="Gasser R.B."/>
            <person name="Hernandez-Gonzalez A."/>
            <person name="Young N.D."/>
            <person name="Perteguer M.J."/>
        </authorList>
    </citation>
    <scope>NUCLEOTIDE SEQUENCE [LARGE SCALE GENOMIC DNA]</scope>
    <source>
        <strain evidence="1">AL3</strain>
        <tissue evidence="1">Liver</tissue>
    </source>
</reference>
<dbReference type="Proteomes" id="UP001608902">
    <property type="component" value="Unassembled WGS sequence"/>
</dbReference>
<protein>
    <submittedName>
        <fullName evidence="1">Uncharacterized protein</fullName>
    </submittedName>
</protein>
<evidence type="ECO:0000313" key="1">
    <source>
        <dbReference type="EMBL" id="MFH4982954.1"/>
    </source>
</evidence>
<keyword evidence="2" id="KW-1185">Reference proteome</keyword>
<sequence length="141" mass="16290">MNNEDGQGEARREEINEIFDRFYSNLFQSSVTISPPNLLEDLDPPPPVLISEVRNAVKEMPTEKILGKDDISVEVLYAGGYTLRRAVAKRFSAYMAQCKIPSDWKSSKTILLYKKGDREDFKNYRPIYLLSTIYEQFTKII</sequence>
<organism evidence="1 2">
    <name type="scientific">Gnathostoma spinigerum</name>
    <dbReference type="NCBI Taxonomy" id="75299"/>
    <lineage>
        <taxon>Eukaryota</taxon>
        <taxon>Metazoa</taxon>
        <taxon>Ecdysozoa</taxon>
        <taxon>Nematoda</taxon>
        <taxon>Chromadorea</taxon>
        <taxon>Rhabditida</taxon>
        <taxon>Spirurina</taxon>
        <taxon>Gnathostomatomorpha</taxon>
        <taxon>Gnathostomatoidea</taxon>
        <taxon>Gnathostomatidae</taxon>
        <taxon>Gnathostoma</taxon>
    </lineage>
</organism>